<dbReference type="RefSeq" id="WP_148950851.1">
    <property type="nucleotide sequence ID" value="NZ_VTES01000006.1"/>
</dbReference>
<organism evidence="2 3">
    <name type="scientific">Bacillus infantis</name>
    <dbReference type="NCBI Taxonomy" id="324767"/>
    <lineage>
        <taxon>Bacteria</taxon>
        <taxon>Bacillati</taxon>
        <taxon>Bacillota</taxon>
        <taxon>Bacilli</taxon>
        <taxon>Bacillales</taxon>
        <taxon>Bacillaceae</taxon>
        <taxon>Bacillus</taxon>
    </lineage>
</organism>
<keyword evidence="1" id="KW-0812">Transmembrane</keyword>
<evidence type="ECO:0000256" key="1">
    <source>
        <dbReference type="SAM" id="Phobius"/>
    </source>
</evidence>
<evidence type="ECO:0000313" key="2">
    <source>
        <dbReference type="EMBL" id="TYS60702.1"/>
    </source>
</evidence>
<gene>
    <name evidence="2" type="ORF">FZD47_21070</name>
</gene>
<evidence type="ECO:0008006" key="4">
    <source>
        <dbReference type="Google" id="ProtNLM"/>
    </source>
</evidence>
<accession>A0A5D4SFC8</accession>
<keyword evidence="1" id="KW-0472">Membrane</keyword>
<sequence length="656" mass="70464">MSKGLNKTAVKVAVASTAAVGIGVTGILDVFLPGEEKVYAATQDIRSVPAGTVITFANQEWVVLNPATGFILAKTPIKENGTVLSRSLVEGTNESSRNYYVFNPNAANNLGFYLNNTYLNGQFSTDEKAAIQSTQWGIGNEQNEASSFATAKIAVMSYSEYLTYKNLAVPAIEASRYTMLRTPYSGAPTPYWVNNPPSNPSQTHAWVAEGSAWSVDKISANWGYTSFYVHPVLYLNPSTKVSGNKVIFVEAPTVAPALTPSATTLTNGNVQVTMTDPANTEAISKREYRINGGAWTAYTGPVVMTANGSIEGGVSNAGGDSPIRTLLISNIDKVAPAKATFSPSTTNPTNQDVSVSIVFPDDAAVKQFKVGASGEWKAYTTPLVLSKNETIFARSQDAAGNWSEESNIVIQNIDKTPPDKPTIQSDKSEATNANVLVSISYPNDAAVKQFRVNGGDWQAYSNAVTVSENSVVEARAVDAAGNISENAVYEVSNIDKEKPVITLTPSRVDPVNVEINVDVDVVDQNAIVSKKWAKGDQPESFFETSGTDIVGESFIVGENGTYTVYAKDAASNVSIKTIIISNIDMEAPVITATPSKIEPVNTEIDVDVDVTDNVSVAEVKWGAHHCLIHSRLILRSRISSFGKEMYSKYRSLFLCD</sequence>
<dbReference type="Proteomes" id="UP000323732">
    <property type="component" value="Unassembled WGS sequence"/>
</dbReference>
<keyword evidence="1" id="KW-1133">Transmembrane helix</keyword>
<evidence type="ECO:0000313" key="3">
    <source>
        <dbReference type="Proteomes" id="UP000323732"/>
    </source>
</evidence>
<feature type="transmembrane region" description="Helical" evidence="1">
    <location>
        <begin position="12"/>
        <end position="32"/>
    </location>
</feature>
<proteinExistence type="predicted"/>
<comment type="caution">
    <text evidence="2">The sequence shown here is derived from an EMBL/GenBank/DDBJ whole genome shotgun (WGS) entry which is preliminary data.</text>
</comment>
<protein>
    <recommendedName>
        <fullName evidence="4">Bacterial Ig-like domain-containing protein</fullName>
    </recommendedName>
</protein>
<dbReference type="Gene3D" id="3.30.420.430">
    <property type="match status" value="1"/>
</dbReference>
<dbReference type="AlphaFoldDB" id="A0A5D4SFC8"/>
<reference evidence="2 3" key="1">
    <citation type="submission" date="2019-08" db="EMBL/GenBank/DDBJ databases">
        <title>Bacillus genomes from the desert of Cuatro Cienegas, Coahuila.</title>
        <authorList>
            <person name="Olmedo-Alvarez G."/>
        </authorList>
    </citation>
    <scope>NUCLEOTIDE SEQUENCE [LARGE SCALE GENOMIC DNA]</scope>
    <source>
        <strain evidence="2 3">CH37_1T</strain>
    </source>
</reference>
<dbReference type="EMBL" id="VTES01000006">
    <property type="protein sequence ID" value="TYS60702.1"/>
    <property type="molecule type" value="Genomic_DNA"/>
</dbReference>
<name>A0A5D4SFC8_9BACI</name>